<gene>
    <name evidence="3" type="primary">SIP5</name>
    <name evidence="3" type="ORF">HK097_004017</name>
</gene>
<dbReference type="PANTHER" id="PTHR31315">
    <property type="entry name" value="PROTEIN SIP5"/>
    <property type="match status" value="1"/>
</dbReference>
<feature type="region of interest" description="Disordered" evidence="2">
    <location>
        <begin position="1"/>
        <end position="26"/>
    </location>
</feature>
<feature type="region of interest" description="Disordered" evidence="2">
    <location>
        <begin position="90"/>
        <end position="135"/>
    </location>
</feature>
<feature type="compositionally biased region" description="Low complexity" evidence="2">
    <location>
        <begin position="265"/>
        <end position="279"/>
    </location>
</feature>
<feature type="compositionally biased region" description="Low complexity" evidence="2">
    <location>
        <begin position="426"/>
        <end position="462"/>
    </location>
</feature>
<feature type="region of interest" description="Disordered" evidence="2">
    <location>
        <begin position="414"/>
        <end position="491"/>
    </location>
</feature>
<evidence type="ECO:0000256" key="2">
    <source>
        <dbReference type="SAM" id="MobiDB-lite"/>
    </source>
</evidence>
<proteinExistence type="inferred from homology"/>
<protein>
    <submittedName>
        <fullName evidence="3">SNF1-interacting protein</fullName>
    </submittedName>
</protein>
<feature type="compositionally biased region" description="Polar residues" evidence="2">
    <location>
        <begin position="414"/>
        <end position="424"/>
    </location>
</feature>
<keyword evidence="4" id="KW-1185">Reference proteome</keyword>
<dbReference type="InterPro" id="IPR039301">
    <property type="entry name" value="Sip5/DA2"/>
</dbReference>
<dbReference type="PANTHER" id="PTHR31315:SF1">
    <property type="entry name" value="PROTEIN SIP5"/>
    <property type="match status" value="1"/>
</dbReference>
<name>A0AAD5SL25_9FUNG</name>
<evidence type="ECO:0000313" key="4">
    <source>
        <dbReference type="Proteomes" id="UP001212841"/>
    </source>
</evidence>
<feature type="compositionally biased region" description="Low complexity" evidence="2">
    <location>
        <begin position="96"/>
        <end position="116"/>
    </location>
</feature>
<organism evidence="3 4">
    <name type="scientific">Rhizophlyctis rosea</name>
    <dbReference type="NCBI Taxonomy" id="64517"/>
    <lineage>
        <taxon>Eukaryota</taxon>
        <taxon>Fungi</taxon>
        <taxon>Fungi incertae sedis</taxon>
        <taxon>Chytridiomycota</taxon>
        <taxon>Chytridiomycota incertae sedis</taxon>
        <taxon>Chytridiomycetes</taxon>
        <taxon>Rhizophlyctidales</taxon>
        <taxon>Rhizophlyctidaceae</taxon>
        <taxon>Rhizophlyctis</taxon>
    </lineage>
</organism>
<dbReference type="CDD" id="cd24139">
    <property type="entry name" value="SIP5-like"/>
    <property type="match status" value="1"/>
</dbReference>
<dbReference type="EMBL" id="JADGJD010000002">
    <property type="protein sequence ID" value="KAJ3057496.1"/>
    <property type="molecule type" value="Genomic_DNA"/>
</dbReference>
<dbReference type="Proteomes" id="UP001212841">
    <property type="component" value="Unassembled WGS sequence"/>
</dbReference>
<reference evidence="3" key="1">
    <citation type="submission" date="2020-05" db="EMBL/GenBank/DDBJ databases">
        <title>Phylogenomic resolution of chytrid fungi.</title>
        <authorList>
            <person name="Stajich J.E."/>
            <person name="Amses K."/>
            <person name="Simmons R."/>
            <person name="Seto K."/>
            <person name="Myers J."/>
            <person name="Bonds A."/>
            <person name="Quandt C.A."/>
            <person name="Barry K."/>
            <person name="Liu P."/>
            <person name="Grigoriev I."/>
            <person name="Longcore J.E."/>
            <person name="James T.Y."/>
        </authorList>
    </citation>
    <scope>NUCLEOTIDE SEQUENCE</scope>
    <source>
        <strain evidence="3">JEL0318</strain>
    </source>
</reference>
<evidence type="ECO:0000313" key="3">
    <source>
        <dbReference type="EMBL" id="KAJ3057496.1"/>
    </source>
</evidence>
<dbReference type="AlphaFoldDB" id="A0AAD5SL25"/>
<evidence type="ECO:0000256" key="1">
    <source>
        <dbReference type="ARBA" id="ARBA00010402"/>
    </source>
</evidence>
<feature type="region of interest" description="Disordered" evidence="2">
    <location>
        <begin position="250"/>
        <end position="291"/>
    </location>
</feature>
<dbReference type="GO" id="GO:0005737">
    <property type="term" value="C:cytoplasm"/>
    <property type="evidence" value="ECO:0007669"/>
    <property type="project" value="TreeGrafter"/>
</dbReference>
<accession>A0AAD5SL25</accession>
<sequence length="491" mass="52543">MGNTGTKHQHEGAEPATLDEGHFNPLGVYPNAPQDWDIAVVHRLIKERRISPFYKGLPDADDALAEHTTGTSPPRSESFLSSVPSLTARKSLGDESTVSAPSSPSSPTGSRASFSSKRFGHERQRSTSSLSNVSLHKGKRASHADLRLSFIKPSELYKNPIECPICFLYYPRNINYSRCCEQPICTECFVHIKRPESTMDPAACPFCVEGNFGIVYYAPNSSEFRAKYGDLSAHADAMSVRSLPLSETTSMSSIPAVGTPGTEDTSSLSIPTPTSPVVSGRRRSVSHKDASVVTTDEIRPDGVKKQQQVALARAVNERRAVHPLAGASRRRNNLFNISALDADTQRELASAAAAAATLVEGFAGTDGGSRRRNRREARQNGEMAFGYLDAVRNIGTDLEELMIMEAMRRSLLESTNSTNEQQNGEAPATGSTSSGPSAGEASPSSATSDATPQTTDTPTVQVGEERKTINGQDVSQVPVVASDGGGARGSQ</sequence>
<comment type="similarity">
    <text evidence="1">Belongs to the SIP5 family.</text>
</comment>
<comment type="caution">
    <text evidence="3">The sequence shown here is derived from an EMBL/GenBank/DDBJ whole genome shotgun (WGS) entry which is preliminary data.</text>
</comment>